<protein>
    <recommendedName>
        <fullName evidence="9">Galactose oxidase</fullName>
    </recommendedName>
</protein>
<dbReference type="SUPFAM" id="SSF50965">
    <property type="entry name" value="Galactose oxidase, central domain"/>
    <property type="match status" value="1"/>
</dbReference>
<reference evidence="6 8" key="1">
    <citation type="submission" date="2017-11" db="EMBL/GenBank/DDBJ databases">
        <title>The genome of Rhizophagus clarus HR1 reveals common genetic basis of auxotrophy among arbuscular mycorrhizal fungi.</title>
        <authorList>
            <person name="Kobayashi Y."/>
        </authorList>
    </citation>
    <scope>NUCLEOTIDE SEQUENCE [LARGE SCALE GENOMIC DNA]</scope>
    <source>
        <strain evidence="6 8">HR1</strain>
    </source>
</reference>
<organism evidence="6 8">
    <name type="scientific">Rhizophagus clarus</name>
    <dbReference type="NCBI Taxonomy" id="94130"/>
    <lineage>
        <taxon>Eukaryota</taxon>
        <taxon>Fungi</taxon>
        <taxon>Fungi incertae sedis</taxon>
        <taxon>Mucoromycota</taxon>
        <taxon>Glomeromycotina</taxon>
        <taxon>Glomeromycetes</taxon>
        <taxon>Glomerales</taxon>
        <taxon>Glomeraceae</taxon>
        <taxon>Rhizophagus</taxon>
    </lineage>
</organism>
<evidence type="ECO:0000256" key="1">
    <source>
        <dbReference type="ARBA" id="ARBA00022441"/>
    </source>
</evidence>
<dbReference type="PANTHER" id="PTHR46093">
    <property type="entry name" value="ACYL-COA-BINDING DOMAIN-CONTAINING PROTEIN 5"/>
    <property type="match status" value="1"/>
</dbReference>
<dbReference type="InterPro" id="IPR015915">
    <property type="entry name" value="Kelch-typ_b-propeller"/>
</dbReference>
<dbReference type="OrthoDB" id="432528at2759"/>
<evidence type="ECO:0000313" key="8">
    <source>
        <dbReference type="Proteomes" id="UP000247702"/>
    </source>
</evidence>
<keyword evidence="4" id="KW-0472">Membrane</keyword>
<keyword evidence="4" id="KW-0812">Transmembrane</keyword>
<keyword evidence="5" id="KW-0732">Signal</keyword>
<feature type="chain" id="PRO_5044073142" description="Galactose oxidase" evidence="5">
    <location>
        <begin position="25"/>
        <end position="649"/>
    </location>
</feature>
<accession>A0A2Z6RNN7</accession>
<keyword evidence="4" id="KW-1133">Transmembrane helix</keyword>
<dbReference type="InterPro" id="IPR011043">
    <property type="entry name" value="Gal_Oxase/kelch_b-propeller"/>
</dbReference>
<evidence type="ECO:0000256" key="2">
    <source>
        <dbReference type="ARBA" id="ARBA00022737"/>
    </source>
</evidence>
<feature type="transmembrane region" description="Helical" evidence="4">
    <location>
        <begin position="412"/>
        <end position="432"/>
    </location>
</feature>
<feature type="region of interest" description="Disordered" evidence="3">
    <location>
        <begin position="373"/>
        <end position="406"/>
    </location>
</feature>
<feature type="signal peptide" evidence="5">
    <location>
        <begin position="1"/>
        <end position="24"/>
    </location>
</feature>
<keyword evidence="2" id="KW-0677">Repeat</keyword>
<evidence type="ECO:0008006" key="9">
    <source>
        <dbReference type="Google" id="ProtNLM"/>
    </source>
</evidence>
<reference evidence="7" key="2">
    <citation type="submission" date="2019-10" db="EMBL/GenBank/DDBJ databases">
        <title>Conservation and host-specific expression of non-tandemly repeated heterogenous ribosome RNA gene in arbuscular mycorrhizal fungi.</title>
        <authorList>
            <person name="Maeda T."/>
            <person name="Kobayashi Y."/>
            <person name="Nakagawa T."/>
            <person name="Ezawa T."/>
            <person name="Yamaguchi K."/>
            <person name="Bino T."/>
            <person name="Nishimoto Y."/>
            <person name="Shigenobu S."/>
            <person name="Kawaguchi M."/>
        </authorList>
    </citation>
    <scope>NUCLEOTIDE SEQUENCE</scope>
    <source>
        <strain evidence="7">HR1</strain>
    </source>
</reference>
<dbReference type="Pfam" id="PF24681">
    <property type="entry name" value="Kelch_KLHDC2_KLHL20_DRC7"/>
    <property type="match status" value="2"/>
</dbReference>
<dbReference type="Proteomes" id="UP000247702">
    <property type="component" value="Unassembled WGS sequence"/>
</dbReference>
<proteinExistence type="predicted"/>
<feature type="compositionally biased region" description="Pro residues" evidence="3">
    <location>
        <begin position="380"/>
        <end position="394"/>
    </location>
</feature>
<dbReference type="EMBL" id="BEXD01003945">
    <property type="protein sequence ID" value="GBC04406.1"/>
    <property type="molecule type" value="Genomic_DNA"/>
</dbReference>
<dbReference type="AlphaFoldDB" id="A0A2Z6RNN7"/>
<dbReference type="SUPFAM" id="SSF117281">
    <property type="entry name" value="Kelch motif"/>
    <property type="match status" value="1"/>
</dbReference>
<sequence>MLRNSLVCFTILWILLQVLVEVNCQMTPFKPSVYYGHTATFIDNKLYISSGSNINQKQVKEFFYLDVSVPFNTQELPWQDLSNINMVPPNQYATSVKGGPNNDTLFFYGGFTTDQTMALVYTFDSQSIVWSIPKITGVNTVRKYGLTAIINNDGRMYLWSGATTVFYGMITIYADEMLILDTINLSWSQGSLVNAPIPRCDYGAALLPNNKIIYIGGSSDPTTIFDAYTLNIRTGSALTLNEVYIYDTINDNWDTKVTSGKIPSNRAGFSTVLGLDGQRIIIFGGYFIYPGYLDTTLYVLDLNDYNWYIPKISGNIPNPRVYHDTNVVGKYMVISFGSGGNRAAGENDILLLDISNNDEYVWTTMFDPSVPKNNTMPSPSLLPPSPPPSPPSPSPSLSSLPSSSNNSNNTTGIVLGSLLSGILLSVGGFLIYKWNKNKQNQKTIYRNENYHNYNPEEKELPIERDIHNYEQAINNNNEQEIVQIPRNKNTINYESIMIPPSVINKNIYHKQEIILAPETNHELIITQVNDFHGQEIKDENATNYEPTIIPANNHDQEIIQIHQNENHITNHEPITPAPVIINTNNYNYEQEIISTSNNTNRLLSQILKDEILQAVKQEIGQNLKNEILQAIKEENFNNFNIAKDNTRLN</sequence>
<evidence type="ECO:0000256" key="4">
    <source>
        <dbReference type="SAM" id="Phobius"/>
    </source>
</evidence>
<dbReference type="PANTHER" id="PTHR46093:SF18">
    <property type="entry name" value="FIBRONECTIN TYPE-III DOMAIN-CONTAINING PROTEIN"/>
    <property type="match status" value="1"/>
</dbReference>
<evidence type="ECO:0000313" key="7">
    <source>
        <dbReference type="EMBL" id="GES82043.1"/>
    </source>
</evidence>
<comment type="caution">
    <text evidence="6">The sequence shown here is derived from an EMBL/GenBank/DDBJ whole genome shotgun (WGS) entry which is preliminary data.</text>
</comment>
<evidence type="ECO:0000256" key="3">
    <source>
        <dbReference type="SAM" id="MobiDB-lite"/>
    </source>
</evidence>
<feature type="compositionally biased region" description="Low complexity" evidence="3">
    <location>
        <begin position="395"/>
        <end position="406"/>
    </location>
</feature>
<evidence type="ECO:0000256" key="5">
    <source>
        <dbReference type="SAM" id="SignalP"/>
    </source>
</evidence>
<name>A0A2Z6RNN7_9GLOM</name>
<gene>
    <name evidence="7" type="ORF">RCL2_000927200</name>
    <name evidence="6" type="ORF">RclHR1_05670008</name>
</gene>
<keyword evidence="1" id="KW-0880">Kelch repeat</keyword>
<keyword evidence="8" id="KW-1185">Reference proteome</keyword>
<dbReference type="Gene3D" id="2.120.10.80">
    <property type="entry name" value="Kelch-type beta propeller"/>
    <property type="match status" value="2"/>
</dbReference>
<evidence type="ECO:0000313" key="6">
    <source>
        <dbReference type="EMBL" id="GBC04406.1"/>
    </source>
</evidence>
<dbReference type="EMBL" id="BLAL01000059">
    <property type="protein sequence ID" value="GES82043.1"/>
    <property type="molecule type" value="Genomic_DNA"/>
</dbReference>
<dbReference type="Proteomes" id="UP000615446">
    <property type="component" value="Unassembled WGS sequence"/>
</dbReference>